<proteinExistence type="predicted"/>
<dbReference type="OrthoDB" id="8123340at2759"/>
<name>A0A6G0TCQ9_APHGL</name>
<dbReference type="AlphaFoldDB" id="A0A6G0TCQ9"/>
<keyword evidence="2" id="KW-1185">Reference proteome</keyword>
<evidence type="ECO:0000313" key="1">
    <source>
        <dbReference type="EMBL" id="KAE9530080.1"/>
    </source>
</evidence>
<dbReference type="Proteomes" id="UP000475862">
    <property type="component" value="Unassembled WGS sequence"/>
</dbReference>
<dbReference type="EMBL" id="VYZN01000043">
    <property type="protein sequence ID" value="KAE9530080.1"/>
    <property type="molecule type" value="Genomic_DNA"/>
</dbReference>
<protein>
    <submittedName>
        <fullName evidence="1">Uncharacterized protein</fullName>
    </submittedName>
</protein>
<gene>
    <name evidence="1" type="ORF">AGLY_011542</name>
</gene>
<evidence type="ECO:0000313" key="2">
    <source>
        <dbReference type="Proteomes" id="UP000475862"/>
    </source>
</evidence>
<comment type="caution">
    <text evidence="1">The sequence shown here is derived from an EMBL/GenBank/DDBJ whole genome shotgun (WGS) entry which is preliminary data.</text>
</comment>
<reference evidence="1 2" key="1">
    <citation type="submission" date="2019-08" db="EMBL/GenBank/DDBJ databases">
        <title>The genome of the soybean aphid Biotype 1, its phylome, world population structure and adaptation to the North American continent.</title>
        <authorList>
            <person name="Giordano R."/>
            <person name="Donthu R.K."/>
            <person name="Hernandez A.G."/>
            <person name="Wright C.L."/>
            <person name="Zimin A.V."/>
        </authorList>
    </citation>
    <scope>NUCLEOTIDE SEQUENCE [LARGE SCALE GENOMIC DNA]</scope>
    <source>
        <tissue evidence="1">Whole aphids</tissue>
    </source>
</reference>
<accession>A0A6G0TCQ9</accession>
<organism evidence="1 2">
    <name type="scientific">Aphis glycines</name>
    <name type="common">Soybean aphid</name>
    <dbReference type="NCBI Taxonomy" id="307491"/>
    <lineage>
        <taxon>Eukaryota</taxon>
        <taxon>Metazoa</taxon>
        <taxon>Ecdysozoa</taxon>
        <taxon>Arthropoda</taxon>
        <taxon>Hexapoda</taxon>
        <taxon>Insecta</taxon>
        <taxon>Pterygota</taxon>
        <taxon>Neoptera</taxon>
        <taxon>Paraneoptera</taxon>
        <taxon>Hemiptera</taxon>
        <taxon>Sternorrhyncha</taxon>
        <taxon>Aphidomorpha</taxon>
        <taxon>Aphidoidea</taxon>
        <taxon>Aphididae</taxon>
        <taxon>Aphidini</taxon>
        <taxon>Aphis</taxon>
        <taxon>Aphis</taxon>
    </lineage>
</organism>
<sequence length="554" mass="64300">MIATKEFSMTRNHRCQDLDYNKKIELLSNYSCDSHLDEWSYALLGAMFFKNMIQQIDKSDTLLATNHIHLSEALDKLIITDNVLREPWLIESDSSFRVYGRETEPNSNLYHPNTLLLYMQALTVVDDDRTAHVSKKTKLEPVNRYHCRGKFLSYLPLIIGQVHFVRFYSEWCLGTLVKITPNNDGDIKSVTVRMHDSESFVTLEKSSNCKNVMFDKHSHYLINSGLDTRSPKQEPGRGKLYNFPIYPAFVMSIYMCQGRTISNRVSFILTNATYQSLYVAASRITSSDNVNAIIVPNSLSILLSTIMNFDTTSGKITIEEINKKLVNGFYKYYVLPPQYLDLLYFIGECVSNSDINTRRMYRKSIFGLVEKYQIPFTIIQPKTILSDTDVTLNATLAFIIQHKITMTMLVNVDQTNRHLWIRLFLKKMFRVFFSKSELRKWTEMSDVDRPEKLSGLCTFTYQNVIVRENVDLHTFVQNNKKIVYTDQRGTLPVDRVLIDDNNNRRTLADIKPKLPYTCIGKFTYDLLHDVKLTDSQETVCDTLYKLLARELKKL</sequence>